<gene>
    <name evidence="6" type="ORF">K239x_13900</name>
</gene>
<comment type="similarity">
    <text evidence="2">Belongs to the glycosyl hydrolase 33 family.</text>
</comment>
<dbReference type="InterPro" id="IPR036278">
    <property type="entry name" value="Sialidase_sf"/>
</dbReference>
<dbReference type="InterPro" id="IPR011040">
    <property type="entry name" value="Sialidase"/>
</dbReference>
<dbReference type="Pfam" id="PF13088">
    <property type="entry name" value="BNR_2"/>
    <property type="match status" value="1"/>
</dbReference>
<feature type="domain" description="Sialidase" evidence="5">
    <location>
        <begin position="66"/>
        <end position="344"/>
    </location>
</feature>
<evidence type="ECO:0000313" key="7">
    <source>
        <dbReference type="Proteomes" id="UP000319817"/>
    </source>
</evidence>
<reference evidence="6 7" key="1">
    <citation type="submission" date="2019-02" db="EMBL/GenBank/DDBJ databases">
        <title>Deep-cultivation of Planctomycetes and their phenomic and genomic characterization uncovers novel biology.</title>
        <authorList>
            <person name="Wiegand S."/>
            <person name="Jogler M."/>
            <person name="Boedeker C."/>
            <person name="Pinto D."/>
            <person name="Vollmers J."/>
            <person name="Rivas-Marin E."/>
            <person name="Kohn T."/>
            <person name="Peeters S.H."/>
            <person name="Heuer A."/>
            <person name="Rast P."/>
            <person name="Oberbeckmann S."/>
            <person name="Bunk B."/>
            <person name="Jeske O."/>
            <person name="Meyerdierks A."/>
            <person name="Storesund J.E."/>
            <person name="Kallscheuer N."/>
            <person name="Luecker S."/>
            <person name="Lage O.M."/>
            <person name="Pohl T."/>
            <person name="Merkel B.J."/>
            <person name="Hornburger P."/>
            <person name="Mueller R.-W."/>
            <person name="Bruemmer F."/>
            <person name="Labrenz M."/>
            <person name="Spormann A.M."/>
            <person name="Op den Camp H."/>
            <person name="Overmann J."/>
            <person name="Amann R."/>
            <person name="Jetten M.S.M."/>
            <person name="Mascher T."/>
            <person name="Medema M.H."/>
            <person name="Devos D.P."/>
            <person name="Kaster A.-K."/>
            <person name="Ovreas L."/>
            <person name="Rohde M."/>
            <person name="Galperin M.Y."/>
            <person name="Jogler C."/>
        </authorList>
    </citation>
    <scope>NUCLEOTIDE SEQUENCE [LARGE SCALE GENOMIC DNA]</scope>
    <source>
        <strain evidence="6 7">K23_9</strain>
    </source>
</reference>
<evidence type="ECO:0000256" key="4">
    <source>
        <dbReference type="SAM" id="SignalP"/>
    </source>
</evidence>
<evidence type="ECO:0000256" key="3">
    <source>
        <dbReference type="ARBA" id="ARBA00012733"/>
    </source>
</evidence>
<dbReference type="EMBL" id="CP036526">
    <property type="protein sequence ID" value="QDT09444.1"/>
    <property type="molecule type" value="Genomic_DNA"/>
</dbReference>
<sequence precursor="true">MPVVLRTIAGCCVLLIATSAFSDNVTAQDSSHTELVLRLPPKPGNPRNSEGDFVGLQDDKILFVYSRFRGGSDHDAADLVSRLSSDGGATWSTTDELVVPNDGGMNVMSVSLLRLHDGRIALFYLLKNSLTDCRPVVRFSTDEAKTWSEPRLIPDKDDVGYFVVNNDRVVQLQSGRLIVPAALHHRPAWEKPDWRGEISCYISDDSGMTWRLGSPWQKGLNEKGERIMAQEPGVVELPDGRLMMFIRTNQGTQYQSFSSDQGDSWTPMTASNIASPQSPASIERIPGANDLLMIWNDHHDLPIEQRKLRTPLTLARSSDKAGTWQKLAVLRDDPDGWYCYTAMHFTKAHVLAGYIAGQQKKDLYLSATEIKRIPLAAFSKSTTANSAK</sequence>
<dbReference type="GO" id="GO:0006689">
    <property type="term" value="P:ganglioside catabolic process"/>
    <property type="evidence" value="ECO:0007669"/>
    <property type="project" value="TreeGrafter"/>
</dbReference>
<dbReference type="SUPFAM" id="SSF50939">
    <property type="entry name" value="Sialidases"/>
    <property type="match status" value="1"/>
</dbReference>
<evidence type="ECO:0000313" key="6">
    <source>
        <dbReference type="EMBL" id="QDT09444.1"/>
    </source>
</evidence>
<dbReference type="CDD" id="cd15482">
    <property type="entry name" value="Sialidase_non-viral"/>
    <property type="match status" value="1"/>
</dbReference>
<dbReference type="GO" id="GO:0016020">
    <property type="term" value="C:membrane"/>
    <property type="evidence" value="ECO:0007669"/>
    <property type="project" value="TreeGrafter"/>
</dbReference>
<dbReference type="OrthoDB" id="235891at2"/>
<evidence type="ECO:0000256" key="2">
    <source>
        <dbReference type="ARBA" id="ARBA00009348"/>
    </source>
</evidence>
<dbReference type="PANTHER" id="PTHR10628:SF30">
    <property type="entry name" value="EXO-ALPHA-SIALIDASE"/>
    <property type="match status" value="1"/>
</dbReference>
<dbReference type="GO" id="GO:0004308">
    <property type="term" value="F:exo-alpha-sialidase activity"/>
    <property type="evidence" value="ECO:0007669"/>
    <property type="project" value="UniProtKB-EC"/>
</dbReference>
<proteinExistence type="inferred from homology"/>
<dbReference type="PANTHER" id="PTHR10628">
    <property type="entry name" value="SIALIDASE"/>
    <property type="match status" value="1"/>
</dbReference>
<name>A0A517NQP5_9BACT</name>
<dbReference type="GO" id="GO:0005737">
    <property type="term" value="C:cytoplasm"/>
    <property type="evidence" value="ECO:0007669"/>
    <property type="project" value="TreeGrafter"/>
</dbReference>
<comment type="catalytic activity">
    <reaction evidence="1">
        <text>Hydrolysis of alpha-(2-&gt;3)-, alpha-(2-&gt;6)-, alpha-(2-&gt;8)- glycosidic linkages of terminal sialic acid residues in oligosaccharides, glycoproteins, glycolipids, colominic acid and synthetic substrates.</text>
        <dbReference type="EC" id="3.2.1.18"/>
    </reaction>
</comment>
<feature type="chain" id="PRO_5021703619" description="exo-alpha-sialidase" evidence="4">
    <location>
        <begin position="23"/>
        <end position="388"/>
    </location>
</feature>
<dbReference type="Gene3D" id="2.120.10.10">
    <property type="match status" value="1"/>
</dbReference>
<feature type="signal peptide" evidence="4">
    <location>
        <begin position="1"/>
        <end position="22"/>
    </location>
</feature>
<dbReference type="RefSeq" id="WP_145417001.1">
    <property type="nucleotide sequence ID" value="NZ_CP036526.1"/>
</dbReference>
<evidence type="ECO:0000256" key="1">
    <source>
        <dbReference type="ARBA" id="ARBA00000427"/>
    </source>
</evidence>
<dbReference type="GO" id="GO:0009313">
    <property type="term" value="P:oligosaccharide catabolic process"/>
    <property type="evidence" value="ECO:0007669"/>
    <property type="project" value="TreeGrafter"/>
</dbReference>
<evidence type="ECO:0000259" key="5">
    <source>
        <dbReference type="Pfam" id="PF13088"/>
    </source>
</evidence>
<organism evidence="6 7">
    <name type="scientific">Stieleria marina</name>
    <dbReference type="NCBI Taxonomy" id="1930275"/>
    <lineage>
        <taxon>Bacteria</taxon>
        <taxon>Pseudomonadati</taxon>
        <taxon>Planctomycetota</taxon>
        <taxon>Planctomycetia</taxon>
        <taxon>Pirellulales</taxon>
        <taxon>Pirellulaceae</taxon>
        <taxon>Stieleria</taxon>
    </lineage>
</organism>
<protein>
    <recommendedName>
        <fullName evidence="3">exo-alpha-sialidase</fullName>
        <ecNumber evidence="3">3.2.1.18</ecNumber>
    </recommendedName>
</protein>
<accession>A0A517NQP5</accession>
<keyword evidence="4" id="KW-0732">Signal</keyword>
<dbReference type="AlphaFoldDB" id="A0A517NQP5"/>
<dbReference type="EC" id="3.2.1.18" evidence="3"/>
<dbReference type="Proteomes" id="UP000319817">
    <property type="component" value="Chromosome"/>
</dbReference>
<keyword evidence="7" id="KW-1185">Reference proteome</keyword>
<dbReference type="InterPro" id="IPR026856">
    <property type="entry name" value="Sialidase_fam"/>
</dbReference>